<dbReference type="Pfam" id="PF00534">
    <property type="entry name" value="Glycos_transf_1"/>
    <property type="match status" value="1"/>
</dbReference>
<dbReference type="GO" id="GO:0016757">
    <property type="term" value="F:glycosyltransferase activity"/>
    <property type="evidence" value="ECO:0007669"/>
    <property type="project" value="InterPro"/>
</dbReference>
<gene>
    <name evidence="2" type="ORF">GCM10007940_12400</name>
</gene>
<dbReference type="Gene3D" id="3.40.50.2000">
    <property type="entry name" value="Glycogen Phosphorylase B"/>
    <property type="match status" value="2"/>
</dbReference>
<evidence type="ECO:0000313" key="2">
    <source>
        <dbReference type="EMBL" id="GLR16625.1"/>
    </source>
</evidence>
<evidence type="ECO:0000313" key="3">
    <source>
        <dbReference type="Proteomes" id="UP001156666"/>
    </source>
</evidence>
<protein>
    <submittedName>
        <fullName evidence="2">Glycosyl transferase family 1</fullName>
    </submittedName>
</protein>
<dbReference type="RefSeq" id="WP_235291183.1">
    <property type="nucleotide sequence ID" value="NZ_BSOH01000007.1"/>
</dbReference>
<keyword evidence="2" id="KW-0808">Transferase</keyword>
<dbReference type="Proteomes" id="UP001156666">
    <property type="component" value="Unassembled WGS sequence"/>
</dbReference>
<dbReference type="AlphaFoldDB" id="A0AA37SRK3"/>
<dbReference type="SUPFAM" id="SSF53756">
    <property type="entry name" value="UDP-Glycosyltransferase/glycogen phosphorylase"/>
    <property type="match status" value="1"/>
</dbReference>
<reference evidence="2" key="2">
    <citation type="submission" date="2023-01" db="EMBL/GenBank/DDBJ databases">
        <title>Draft genome sequence of Portibacter lacus strain NBRC 108769.</title>
        <authorList>
            <person name="Sun Q."/>
            <person name="Mori K."/>
        </authorList>
    </citation>
    <scope>NUCLEOTIDE SEQUENCE</scope>
    <source>
        <strain evidence="2">NBRC 108769</strain>
    </source>
</reference>
<dbReference type="PANTHER" id="PTHR12526">
    <property type="entry name" value="GLYCOSYLTRANSFERASE"/>
    <property type="match status" value="1"/>
</dbReference>
<dbReference type="InterPro" id="IPR001296">
    <property type="entry name" value="Glyco_trans_1"/>
</dbReference>
<organism evidence="2 3">
    <name type="scientific">Portibacter lacus</name>
    <dbReference type="NCBI Taxonomy" id="1099794"/>
    <lineage>
        <taxon>Bacteria</taxon>
        <taxon>Pseudomonadati</taxon>
        <taxon>Bacteroidota</taxon>
        <taxon>Saprospiria</taxon>
        <taxon>Saprospirales</taxon>
        <taxon>Haliscomenobacteraceae</taxon>
        <taxon>Portibacter</taxon>
    </lineage>
</organism>
<name>A0AA37SRK3_9BACT</name>
<sequence length="425" mass="48475">MKRIVCFGPGPKFKGGISNYNTSLAKALDKIVGVDVHIVSWTNQYPSIVPREFVDKTSKLDFLEGTDIKVKYITDYNKPGSWKKTADYIMDLDPDIVIFQWAIAIQGLPMGRIAKRIRNNSAAEVIFDLHFVIQKEASSLDKKFTKRGIKHADTYITHAYKTVDELRELFPDMKIDVNETGQRSDDPLDKTVIKLYHPIYDLFEPDPKFDVPAFKAEHNIAKNAFLFFGFIRKYKGLHHAIKAFKIVADKRDDVTFMICGESFWNTLSQDKFSTKVKNALFGIAKKIFLSKSSNEKDYNPLALIEELGLQDRVMLVNSFIPNEDVHKYFQTADAAVLYYEYATPSGIESLSYNFELPLLATKVGHFPETIDDGYNGYLAEAEDVEDMANVMMKFLDKPLDPKNVEEKTREMSWANYAKAIIGVNS</sequence>
<evidence type="ECO:0000259" key="1">
    <source>
        <dbReference type="Pfam" id="PF00534"/>
    </source>
</evidence>
<reference evidence="2" key="1">
    <citation type="journal article" date="2014" name="Int. J. Syst. Evol. Microbiol.">
        <title>Complete genome sequence of Corynebacterium casei LMG S-19264T (=DSM 44701T), isolated from a smear-ripened cheese.</title>
        <authorList>
            <consortium name="US DOE Joint Genome Institute (JGI-PGF)"/>
            <person name="Walter F."/>
            <person name="Albersmeier A."/>
            <person name="Kalinowski J."/>
            <person name="Ruckert C."/>
        </authorList>
    </citation>
    <scope>NUCLEOTIDE SEQUENCE</scope>
    <source>
        <strain evidence="2">NBRC 108769</strain>
    </source>
</reference>
<dbReference type="EMBL" id="BSOH01000007">
    <property type="protein sequence ID" value="GLR16625.1"/>
    <property type="molecule type" value="Genomic_DNA"/>
</dbReference>
<feature type="domain" description="Glycosyl transferase family 1" evidence="1">
    <location>
        <begin position="217"/>
        <end position="410"/>
    </location>
</feature>
<accession>A0AA37SRK3</accession>
<proteinExistence type="predicted"/>
<comment type="caution">
    <text evidence="2">The sequence shown here is derived from an EMBL/GenBank/DDBJ whole genome shotgun (WGS) entry which is preliminary data.</text>
</comment>
<keyword evidence="3" id="KW-1185">Reference proteome</keyword>